<feature type="signal peptide" evidence="1">
    <location>
        <begin position="1"/>
        <end position="27"/>
    </location>
</feature>
<dbReference type="HOGENOM" id="CLU_2036306_0_0_5"/>
<accession>A9D2R1</accession>
<keyword evidence="1" id="KW-0732">Signal</keyword>
<evidence type="ECO:0000313" key="4">
    <source>
        <dbReference type="Proteomes" id="UP000004291"/>
    </source>
</evidence>
<evidence type="ECO:0000313" key="3">
    <source>
        <dbReference type="EMBL" id="EDQ34256.1"/>
    </source>
</evidence>
<organism evidence="3 4">
    <name type="scientific">Hoeflea phototrophica (strain DSM 17068 / NCIMB 14078 / DFL-43)</name>
    <dbReference type="NCBI Taxonomy" id="411684"/>
    <lineage>
        <taxon>Bacteria</taxon>
        <taxon>Pseudomonadati</taxon>
        <taxon>Pseudomonadota</taxon>
        <taxon>Alphaproteobacteria</taxon>
        <taxon>Hyphomicrobiales</taxon>
        <taxon>Rhizobiaceae</taxon>
        <taxon>Hoeflea</taxon>
    </lineage>
</organism>
<gene>
    <name evidence="3" type="ORF">HPDFL43_14702</name>
</gene>
<keyword evidence="4" id="KW-1185">Reference proteome</keyword>
<reference evidence="3 4" key="1">
    <citation type="submission" date="2007-10" db="EMBL/GenBank/DDBJ databases">
        <authorList>
            <person name="Wagner-Dobler I."/>
            <person name="Ferriera S."/>
            <person name="Johnson J."/>
            <person name="Kravitz S."/>
            <person name="Beeson K."/>
            <person name="Sutton G."/>
            <person name="Rogers Y.-H."/>
            <person name="Friedman R."/>
            <person name="Frazier M."/>
            <person name="Venter J.C."/>
        </authorList>
    </citation>
    <scope>NUCLEOTIDE SEQUENCE [LARGE SCALE GENOMIC DNA]</scope>
    <source>
        <strain evidence="3 4">DFL-43</strain>
    </source>
</reference>
<dbReference type="EMBL" id="ABIA03000004">
    <property type="protein sequence ID" value="EDQ34256.1"/>
    <property type="molecule type" value="Genomic_DNA"/>
</dbReference>
<dbReference type="InterPro" id="IPR003646">
    <property type="entry name" value="SH3-like_bac-type"/>
</dbReference>
<proteinExistence type="predicted"/>
<dbReference type="RefSeq" id="WP_007198702.1">
    <property type="nucleotide sequence ID" value="NZ_CM002917.1"/>
</dbReference>
<dbReference type="Proteomes" id="UP000004291">
    <property type="component" value="Chromosome"/>
</dbReference>
<protein>
    <recommendedName>
        <fullName evidence="2">SH3b domain-containing protein</fullName>
    </recommendedName>
</protein>
<dbReference type="Pfam" id="PF08239">
    <property type="entry name" value="SH3_3"/>
    <property type="match status" value="1"/>
</dbReference>
<comment type="caution">
    <text evidence="3">The sequence shown here is derived from an EMBL/GenBank/DDBJ whole genome shotgun (WGS) entry which is preliminary data.</text>
</comment>
<evidence type="ECO:0000256" key="1">
    <source>
        <dbReference type="SAM" id="SignalP"/>
    </source>
</evidence>
<dbReference type="OrthoDB" id="9816009at2"/>
<dbReference type="Gene3D" id="2.30.30.40">
    <property type="entry name" value="SH3 Domains"/>
    <property type="match status" value="1"/>
</dbReference>
<feature type="domain" description="SH3b" evidence="2">
    <location>
        <begin position="60"/>
        <end position="127"/>
    </location>
</feature>
<dbReference type="eggNOG" id="ENOG5032ZS9">
    <property type="taxonomic scope" value="Bacteria"/>
</dbReference>
<sequence>MTNSLVLSSMLALSIGGLVLMPAPVKAQELDVPVMEYAVDDLDTCAYGKVTGLKADGDGFLAVRSGPGSKYKKLDEVHNDDELWLFEEKGNWVGVMYDAPDMSCSRIKQDREVNHKGKKGWVHKNWVEFIAG</sequence>
<name>A9D2R1_HOEPD</name>
<reference evidence="3 4" key="2">
    <citation type="submission" date="2012-06" db="EMBL/GenBank/DDBJ databases">
        <authorList>
            <person name="Fiebig A."/>
        </authorList>
    </citation>
    <scope>NUCLEOTIDE SEQUENCE [LARGE SCALE GENOMIC DNA]</scope>
    <source>
        <strain evidence="3 4">DFL-43</strain>
    </source>
</reference>
<feature type="chain" id="PRO_5002736951" description="SH3b domain-containing protein" evidence="1">
    <location>
        <begin position="28"/>
        <end position="132"/>
    </location>
</feature>
<evidence type="ECO:0000259" key="2">
    <source>
        <dbReference type="Pfam" id="PF08239"/>
    </source>
</evidence>
<dbReference type="AlphaFoldDB" id="A9D2R1"/>
<dbReference type="STRING" id="411684.HPDFL43_14702"/>